<proteinExistence type="predicted"/>
<accession>A0A8J8K7A5</accession>
<dbReference type="EMBL" id="JABSNO010000004">
    <property type="protein sequence ID" value="NRS91773.1"/>
    <property type="molecule type" value="Genomic_DNA"/>
</dbReference>
<keyword evidence="2" id="KW-1185">Reference proteome</keyword>
<dbReference type="AlphaFoldDB" id="A0A8J8K7A5"/>
<reference evidence="1" key="1">
    <citation type="submission" date="2020-05" db="EMBL/GenBank/DDBJ databases">
        <title>Genomic Encyclopedia of Type Strains, Phase IV (KMG-V): Genome sequencing to study the core and pangenomes of soil and plant-associated prokaryotes.</title>
        <authorList>
            <person name="Whitman W."/>
        </authorList>
    </citation>
    <scope>NUCLEOTIDE SEQUENCE</scope>
    <source>
        <strain evidence="1">16F</strain>
    </source>
</reference>
<comment type="caution">
    <text evidence="1">The sequence shown here is derived from an EMBL/GenBank/DDBJ whole genome shotgun (WGS) entry which is preliminary data.</text>
</comment>
<sequence>MSKYIIKLIKTTTNNSNTIINKLITIFAQINN</sequence>
<evidence type="ECO:0000313" key="2">
    <source>
        <dbReference type="Proteomes" id="UP000610746"/>
    </source>
</evidence>
<gene>
    <name evidence="1" type="ORF">HNQ03_000840</name>
</gene>
<protein>
    <submittedName>
        <fullName evidence="1">Uncharacterized protein</fullName>
    </submittedName>
</protein>
<name>A0A8J8K7A5_9FLAO</name>
<organism evidence="1 2">
    <name type="scientific">Frigoriflavimonas asaccharolytica</name>
    <dbReference type="NCBI Taxonomy" id="2735899"/>
    <lineage>
        <taxon>Bacteria</taxon>
        <taxon>Pseudomonadati</taxon>
        <taxon>Bacteroidota</taxon>
        <taxon>Flavobacteriia</taxon>
        <taxon>Flavobacteriales</taxon>
        <taxon>Weeksellaceae</taxon>
        <taxon>Frigoriflavimonas</taxon>
    </lineage>
</organism>
<dbReference type="Proteomes" id="UP000610746">
    <property type="component" value="Unassembled WGS sequence"/>
</dbReference>
<evidence type="ECO:0000313" key="1">
    <source>
        <dbReference type="EMBL" id="NRS91773.1"/>
    </source>
</evidence>